<gene>
    <name evidence="4" type="ORF">GXN76_05000</name>
</gene>
<dbReference type="SUPFAM" id="SSF53041">
    <property type="entry name" value="Resolvase-like"/>
    <property type="match status" value="1"/>
</dbReference>
<dbReference type="EMBL" id="CP048104">
    <property type="protein sequence ID" value="QKG83894.1"/>
    <property type="molecule type" value="Genomic_DNA"/>
</dbReference>
<evidence type="ECO:0000256" key="1">
    <source>
        <dbReference type="SAM" id="Coils"/>
    </source>
</evidence>
<evidence type="ECO:0000259" key="3">
    <source>
        <dbReference type="PROSITE" id="PS51737"/>
    </source>
</evidence>
<dbReference type="GO" id="GO:0000150">
    <property type="term" value="F:DNA strand exchange activity"/>
    <property type="evidence" value="ECO:0007669"/>
    <property type="project" value="InterPro"/>
</dbReference>
<dbReference type="PROSITE" id="PS51737">
    <property type="entry name" value="RECOMBINASE_DNA_BIND"/>
    <property type="match status" value="1"/>
</dbReference>
<reference evidence="4 5" key="1">
    <citation type="submission" date="2020-01" db="EMBL/GenBank/DDBJ databases">
        <authorList>
            <person name="Gulvik C.A."/>
            <person name="Batra D.G."/>
        </authorList>
    </citation>
    <scope>NUCLEOTIDE SEQUENCE [LARGE SCALE GENOMIC DNA]</scope>
    <source>
        <strain evidence="4 5">W9323</strain>
    </source>
</reference>
<dbReference type="PANTHER" id="PTHR30461">
    <property type="entry name" value="DNA-INVERTASE FROM LAMBDOID PROPHAGE"/>
    <property type="match status" value="1"/>
</dbReference>
<dbReference type="Pfam" id="PF07508">
    <property type="entry name" value="Recombinase"/>
    <property type="match status" value="1"/>
</dbReference>
<feature type="domain" description="Resolvase/invertase-type recombinase catalytic" evidence="2">
    <location>
        <begin position="8"/>
        <end position="165"/>
    </location>
</feature>
<evidence type="ECO:0000259" key="2">
    <source>
        <dbReference type="PROSITE" id="PS51736"/>
    </source>
</evidence>
<dbReference type="SMART" id="SM00857">
    <property type="entry name" value="Resolvase"/>
    <property type="match status" value="1"/>
</dbReference>
<dbReference type="InterPro" id="IPR011109">
    <property type="entry name" value="DNA_bind_recombinase_dom"/>
</dbReference>
<evidence type="ECO:0000313" key="5">
    <source>
        <dbReference type="Proteomes" id="UP000503088"/>
    </source>
</evidence>
<protein>
    <submittedName>
        <fullName evidence="4">Recombinase family protein</fullName>
    </submittedName>
</protein>
<dbReference type="GO" id="GO:0003677">
    <property type="term" value="F:DNA binding"/>
    <property type="evidence" value="ECO:0007669"/>
    <property type="project" value="InterPro"/>
</dbReference>
<feature type="domain" description="Recombinase" evidence="3">
    <location>
        <begin position="173"/>
        <end position="300"/>
    </location>
</feature>
<proteinExistence type="predicted"/>
<organism evidence="4 5">
    <name type="scientific">Kroppenstedtia pulmonis</name>
    <dbReference type="NCBI Taxonomy" id="1380685"/>
    <lineage>
        <taxon>Bacteria</taxon>
        <taxon>Bacillati</taxon>
        <taxon>Bacillota</taxon>
        <taxon>Bacilli</taxon>
        <taxon>Bacillales</taxon>
        <taxon>Thermoactinomycetaceae</taxon>
        <taxon>Kroppenstedtia</taxon>
    </lineage>
</organism>
<keyword evidence="1" id="KW-0175">Coiled coil</keyword>
<dbReference type="InterPro" id="IPR038109">
    <property type="entry name" value="DNA_bind_recomb_sf"/>
</dbReference>
<accession>A0A7D4CEI0</accession>
<feature type="coiled-coil region" evidence="1">
    <location>
        <begin position="387"/>
        <end position="463"/>
    </location>
</feature>
<dbReference type="InterPro" id="IPR050639">
    <property type="entry name" value="SSR_resolvase"/>
</dbReference>
<name>A0A7D4CEI0_9BACL</name>
<dbReference type="CDD" id="cd00338">
    <property type="entry name" value="Ser_Recombinase"/>
    <property type="match status" value="1"/>
</dbReference>
<dbReference type="Pfam" id="PF00239">
    <property type="entry name" value="Resolvase"/>
    <property type="match status" value="1"/>
</dbReference>
<dbReference type="InterPro" id="IPR036162">
    <property type="entry name" value="Resolvase-like_N_sf"/>
</dbReference>
<sequence length="517" mass="60441">MNRPNGLDCFIYLRKSRTDIEEEKKALKEGFSFDVLERHRKQLLELAKQEQHNILDIYEEVVSGEHLLDRPQIQQMLKLVEQGHCAGVLVMDLDRLGRGDMYDMGMIYRSFQYSETLIVTPTEVIDPNSDGAELLFGVKSILSREELKGITKRLQRGRQISAREGKSISKKPPYGYIRDETLKLHPDPETSWVVKNIFERVVEGAGRIQIAQELDEMGVTSPRGEGPWSPSTIAAIIKNEVYMGHIIWGKIQYIKRGGGKYTRKRVPPDQWHRHDHAHEPLVSEELFKEANLALSGRWRPPTKKANKLTNPLAGILQCERCGRAIRYFPRKDRPNDDMRCIWPGCRGKQRGCSFPFVEKAILDGIRYLLQQYEAIDEVNREKKDNVISLKEKGSENLKKELDDLNTQRNRLHDFLEQGVYDIATFRERQQVVVTRIRKAEDQLKEIEREIEKEKIRVKQQKEVIPKLWNVIEAYQKTHDPLKKNRLLKTVLEKATYFRDPTWTEPGKIRIHVYQRIW</sequence>
<dbReference type="AlphaFoldDB" id="A0A7D4CEI0"/>
<dbReference type="Gene3D" id="3.90.1750.20">
    <property type="entry name" value="Putative Large Serine Recombinase, Chain B, Domain 2"/>
    <property type="match status" value="1"/>
</dbReference>
<dbReference type="KEGG" id="kpul:GXN76_05000"/>
<dbReference type="PROSITE" id="PS51736">
    <property type="entry name" value="RECOMBINASES_3"/>
    <property type="match status" value="1"/>
</dbReference>
<dbReference type="InterPro" id="IPR006119">
    <property type="entry name" value="Resolv_N"/>
</dbReference>
<dbReference type="Proteomes" id="UP000503088">
    <property type="component" value="Chromosome"/>
</dbReference>
<dbReference type="Gene3D" id="3.40.50.1390">
    <property type="entry name" value="Resolvase, N-terminal catalytic domain"/>
    <property type="match status" value="1"/>
</dbReference>
<keyword evidence="5" id="KW-1185">Reference proteome</keyword>
<dbReference type="PANTHER" id="PTHR30461:SF23">
    <property type="entry name" value="DNA RECOMBINASE-RELATED"/>
    <property type="match status" value="1"/>
</dbReference>
<evidence type="ECO:0000313" key="4">
    <source>
        <dbReference type="EMBL" id="QKG83894.1"/>
    </source>
</evidence>